<comment type="caution">
    <text evidence="1">The sequence shown here is derived from an EMBL/GenBank/DDBJ whole genome shotgun (WGS) entry which is preliminary data.</text>
</comment>
<name>A0ABR4FHT1_9EURO</name>
<keyword evidence="2" id="KW-1185">Reference proteome</keyword>
<evidence type="ECO:0000313" key="2">
    <source>
        <dbReference type="Proteomes" id="UP001610563"/>
    </source>
</evidence>
<accession>A0ABR4FHT1</accession>
<protein>
    <submittedName>
        <fullName evidence="1">Uncharacterized protein</fullName>
    </submittedName>
</protein>
<organism evidence="1 2">
    <name type="scientific">Aspergillus keveii</name>
    <dbReference type="NCBI Taxonomy" id="714993"/>
    <lineage>
        <taxon>Eukaryota</taxon>
        <taxon>Fungi</taxon>
        <taxon>Dikarya</taxon>
        <taxon>Ascomycota</taxon>
        <taxon>Pezizomycotina</taxon>
        <taxon>Eurotiomycetes</taxon>
        <taxon>Eurotiomycetidae</taxon>
        <taxon>Eurotiales</taxon>
        <taxon>Aspergillaceae</taxon>
        <taxon>Aspergillus</taxon>
        <taxon>Aspergillus subgen. Nidulantes</taxon>
    </lineage>
</organism>
<gene>
    <name evidence="1" type="ORF">BJX66DRAFT_161705</name>
</gene>
<sequence>MNTIAGVGLPFGEEWKPDDKIAPRADHGVYVNCPGVRFFFQKGLIGNHTHLRDENGVWFEVMFHHRHADGVIEDNNPYSPSRVTIDPFELFGCREVAVLHEWLGPLGEHSEYGTQVINGILVGIDREEEDGVYCHEILHCSTVVYGGQTYEERNKDFNEALPFHMGYGAGLVIDEENWKVYLAGGKSIPATQRWCVG</sequence>
<reference evidence="1 2" key="1">
    <citation type="submission" date="2024-07" db="EMBL/GenBank/DDBJ databases">
        <title>Section-level genome sequencing and comparative genomics of Aspergillus sections Usti and Cavernicolus.</title>
        <authorList>
            <consortium name="Lawrence Berkeley National Laboratory"/>
            <person name="Nybo J.L."/>
            <person name="Vesth T.C."/>
            <person name="Theobald S."/>
            <person name="Frisvad J.C."/>
            <person name="Larsen T.O."/>
            <person name="Kjaerboelling I."/>
            <person name="Rothschild-Mancinelli K."/>
            <person name="Lyhne E.K."/>
            <person name="Kogle M.E."/>
            <person name="Barry K."/>
            <person name="Clum A."/>
            <person name="Na H."/>
            <person name="Ledsgaard L."/>
            <person name="Lin J."/>
            <person name="Lipzen A."/>
            <person name="Kuo A."/>
            <person name="Riley R."/>
            <person name="Mondo S."/>
            <person name="Labutti K."/>
            <person name="Haridas S."/>
            <person name="Pangalinan J."/>
            <person name="Salamov A.A."/>
            <person name="Simmons B.A."/>
            <person name="Magnuson J.K."/>
            <person name="Chen J."/>
            <person name="Drula E."/>
            <person name="Henrissat B."/>
            <person name="Wiebenga A."/>
            <person name="Lubbers R.J."/>
            <person name="Gomes A.C."/>
            <person name="Makela M.R."/>
            <person name="Stajich J."/>
            <person name="Grigoriev I.V."/>
            <person name="Mortensen U.H."/>
            <person name="De Vries R.P."/>
            <person name="Baker S.E."/>
            <person name="Andersen M.R."/>
        </authorList>
    </citation>
    <scope>NUCLEOTIDE SEQUENCE [LARGE SCALE GENOMIC DNA]</scope>
    <source>
        <strain evidence="1 2">CBS 209.92</strain>
    </source>
</reference>
<evidence type="ECO:0000313" key="1">
    <source>
        <dbReference type="EMBL" id="KAL2782792.1"/>
    </source>
</evidence>
<dbReference type="Proteomes" id="UP001610563">
    <property type="component" value="Unassembled WGS sequence"/>
</dbReference>
<dbReference type="EMBL" id="JBFTWV010000319">
    <property type="protein sequence ID" value="KAL2782792.1"/>
    <property type="molecule type" value="Genomic_DNA"/>
</dbReference>
<proteinExistence type="predicted"/>